<keyword evidence="2" id="KW-0238">DNA-binding</keyword>
<keyword evidence="1" id="KW-0235">DNA replication</keyword>
<keyword evidence="6" id="KW-1185">Reference proteome</keyword>
<dbReference type="InterPro" id="IPR025048">
    <property type="entry name" value="DUF3987"/>
</dbReference>
<dbReference type="PANTHER" id="PTHR30153:SF2">
    <property type="entry name" value="REPLICATIVE DNA HELICASE"/>
    <property type="match status" value="1"/>
</dbReference>
<evidence type="ECO:0000259" key="4">
    <source>
        <dbReference type="Pfam" id="PF00772"/>
    </source>
</evidence>
<proteinExistence type="predicted"/>
<dbReference type="AlphaFoldDB" id="A0A372GFH0"/>
<protein>
    <submittedName>
        <fullName evidence="5">DUF3987 domain-containing protein</fullName>
    </submittedName>
</protein>
<dbReference type="GO" id="GO:0006260">
    <property type="term" value="P:DNA replication"/>
    <property type="evidence" value="ECO:0007669"/>
    <property type="project" value="UniProtKB-KW"/>
</dbReference>
<gene>
    <name evidence="5" type="ORF">D0T12_18425</name>
</gene>
<sequence>MANLTVVADPDDNADFSRTLPHDIGAEQRVLGAMMLSLRAVTEARELLDGTEFYRPAHQVIWQAICSLADRGDPCEPTAVAAELGPRPLDKVGGGPYLHTLITETVSSAQVGFYAHRLADLAYARDVATTGIRLTQLGHQAADGDTADLRAAVTAAVQQITTPNSRGWADPTPLEVARTLPDFPLWELPDWLGEYAARLAEQTQTPTDLAGCLALAVLAVAAGGKIWVGPRGWSEPTNLFIVIALGPANRKSEVFKVMTAPIRAAEAALREQAQPQIDDIALQRRVAEADLDKAEKAAINAIDNVVRQQHMDDAKIAAQKLQELQVPAEPRLFSDDATPEVLTSLLARQGGRMAVLSPEGEVFSIAAGRYSGAPNFAVLKHGHAGEGMRIDRVGRASETIDSAHVTLGVCTQPDVLTGLAATPEFRGQGLLGRILYAVPDSLLGYRDPNPELVPDHITQAYDTTLTQLITRLHALPEPITLTLDRAANAAVHDLLRDTEPRYRPGNDLAHMPDWGGKYPGAVVRIAGLLHIAHHHHGTWTQPITEATFTAARHIGEYFLTHAQAAYDLIGADPDLADARALRDWIARTGTHRFTASDAVQALRPRFRKVADLDPGLRVLEAHNWIRRLPTPPRGKGPGRSRAALYEVHPDTLALTSAVDAGPSS</sequence>
<accession>A0A372GFH0</accession>
<dbReference type="Pfam" id="PF00772">
    <property type="entry name" value="DnaB"/>
    <property type="match status" value="1"/>
</dbReference>
<feature type="coiled-coil region" evidence="3">
    <location>
        <begin position="277"/>
        <end position="304"/>
    </location>
</feature>
<dbReference type="OrthoDB" id="5150132at2"/>
<organism evidence="5 6">
    <name type="scientific">Actinomadura spongiicola</name>
    <dbReference type="NCBI Taxonomy" id="2303421"/>
    <lineage>
        <taxon>Bacteria</taxon>
        <taxon>Bacillati</taxon>
        <taxon>Actinomycetota</taxon>
        <taxon>Actinomycetes</taxon>
        <taxon>Streptosporangiales</taxon>
        <taxon>Thermomonosporaceae</taxon>
        <taxon>Actinomadura</taxon>
    </lineage>
</organism>
<dbReference type="GO" id="GO:0003678">
    <property type="term" value="F:DNA helicase activity"/>
    <property type="evidence" value="ECO:0007669"/>
    <property type="project" value="InterPro"/>
</dbReference>
<dbReference type="Proteomes" id="UP000262882">
    <property type="component" value="Unassembled WGS sequence"/>
</dbReference>
<dbReference type="PANTHER" id="PTHR30153">
    <property type="entry name" value="REPLICATIVE DNA HELICASE DNAB"/>
    <property type="match status" value="1"/>
</dbReference>
<evidence type="ECO:0000256" key="3">
    <source>
        <dbReference type="SAM" id="Coils"/>
    </source>
</evidence>
<dbReference type="InterPro" id="IPR007693">
    <property type="entry name" value="DNA_helicase_DnaB-like_N"/>
</dbReference>
<reference evidence="5 6" key="1">
    <citation type="submission" date="2018-08" db="EMBL/GenBank/DDBJ databases">
        <title>Actinomadura spongicola sp. nov., isolated from marine sponge Leucetta chagosensis.</title>
        <authorList>
            <person name="Li L."/>
            <person name="Lin H.W."/>
        </authorList>
    </citation>
    <scope>NUCLEOTIDE SEQUENCE [LARGE SCALE GENOMIC DNA]</scope>
    <source>
        <strain evidence="5 6">LHW52907</strain>
    </source>
</reference>
<dbReference type="GO" id="GO:0005524">
    <property type="term" value="F:ATP binding"/>
    <property type="evidence" value="ECO:0007669"/>
    <property type="project" value="InterPro"/>
</dbReference>
<dbReference type="EMBL" id="QVNQ01000005">
    <property type="protein sequence ID" value="RFS84135.1"/>
    <property type="molecule type" value="Genomic_DNA"/>
</dbReference>
<dbReference type="Pfam" id="PF13148">
    <property type="entry name" value="DUF3987"/>
    <property type="match status" value="1"/>
</dbReference>
<dbReference type="SUPFAM" id="SSF48024">
    <property type="entry name" value="N-terminal domain of DnaB helicase"/>
    <property type="match status" value="1"/>
</dbReference>
<dbReference type="Gene3D" id="1.10.860.10">
    <property type="entry name" value="DNAb Helicase, Chain A"/>
    <property type="match status" value="1"/>
</dbReference>
<feature type="domain" description="DNA helicase DnaB-like N-terminal" evidence="4">
    <location>
        <begin position="20"/>
        <end position="119"/>
    </location>
</feature>
<evidence type="ECO:0000313" key="6">
    <source>
        <dbReference type="Proteomes" id="UP000262882"/>
    </source>
</evidence>
<evidence type="ECO:0000313" key="5">
    <source>
        <dbReference type="EMBL" id="RFS84135.1"/>
    </source>
</evidence>
<keyword evidence="3" id="KW-0175">Coiled coil</keyword>
<evidence type="ECO:0000256" key="1">
    <source>
        <dbReference type="ARBA" id="ARBA00022705"/>
    </source>
</evidence>
<name>A0A372GFH0_9ACTN</name>
<comment type="caution">
    <text evidence="5">The sequence shown here is derived from an EMBL/GenBank/DDBJ whole genome shotgun (WGS) entry which is preliminary data.</text>
</comment>
<dbReference type="GO" id="GO:0005829">
    <property type="term" value="C:cytosol"/>
    <property type="evidence" value="ECO:0007669"/>
    <property type="project" value="TreeGrafter"/>
</dbReference>
<dbReference type="InterPro" id="IPR036185">
    <property type="entry name" value="DNA_heli_DnaB-like_N_sf"/>
</dbReference>
<dbReference type="InterPro" id="IPR016136">
    <property type="entry name" value="DNA_helicase_N/primase_C"/>
</dbReference>
<evidence type="ECO:0000256" key="2">
    <source>
        <dbReference type="ARBA" id="ARBA00023125"/>
    </source>
</evidence>
<dbReference type="GO" id="GO:0003677">
    <property type="term" value="F:DNA binding"/>
    <property type="evidence" value="ECO:0007669"/>
    <property type="project" value="UniProtKB-KW"/>
</dbReference>
<dbReference type="RefSeq" id="WP_117400822.1">
    <property type="nucleotide sequence ID" value="NZ_QVNQ01000005.1"/>
</dbReference>